<dbReference type="InterPro" id="IPR005467">
    <property type="entry name" value="His_kinase_dom"/>
</dbReference>
<dbReference type="Pfam" id="PF00672">
    <property type="entry name" value="HAMP"/>
    <property type="match status" value="1"/>
</dbReference>
<dbReference type="AlphaFoldDB" id="A0A9X2BYE2"/>
<evidence type="ECO:0000256" key="3">
    <source>
        <dbReference type="ARBA" id="ARBA00012438"/>
    </source>
</evidence>
<keyword evidence="13" id="KW-0902">Two-component regulatory system</keyword>
<organism evidence="18 19">
    <name type="scientific">Scleromatobacter humisilvae</name>
    <dbReference type="NCBI Taxonomy" id="2897159"/>
    <lineage>
        <taxon>Bacteria</taxon>
        <taxon>Pseudomonadati</taxon>
        <taxon>Pseudomonadota</taxon>
        <taxon>Betaproteobacteria</taxon>
        <taxon>Burkholderiales</taxon>
        <taxon>Sphaerotilaceae</taxon>
        <taxon>Scleromatobacter</taxon>
    </lineage>
</organism>
<dbReference type="InterPro" id="IPR003594">
    <property type="entry name" value="HATPase_dom"/>
</dbReference>
<dbReference type="PRINTS" id="PR00344">
    <property type="entry name" value="BCTRLSENSOR"/>
</dbReference>
<dbReference type="EMBL" id="JAJLJH010000001">
    <property type="protein sequence ID" value="MCK9685533.1"/>
    <property type="molecule type" value="Genomic_DNA"/>
</dbReference>
<evidence type="ECO:0000256" key="6">
    <source>
        <dbReference type="ARBA" id="ARBA00022553"/>
    </source>
</evidence>
<sequence>MTMGARMKALLADTLFKRLFALMWLALVVSHAVAFLVVTRNGGGGGRLPTFPSLPPFSFSQPAASPASATRMPPAPPDWRNGPNGPNGPGGMDGPHGPAGPPPFPGQRGFGAPPIPQGGGLPGSAALLDYGIRLLIIGLAAWFGARWLSAPMRRLQAASRTLGQSLARNEAPPQVDERAGTVEVREAAHVFNEMSRQLSDQVHSRALLVAAISHDLRTPLTRIRMRLESSETDPLTARSIADIHEMDDLIESALEVFRGTGGHEEASQVTDVNALVQAIVDDLADLGQPVSVQGEPAPAPVQSAGLRRVVSNLINNALRYGQRADISVRVHGDAVHIVIDDQGPGIPEAQLDAVMQPFYRLESSRSRLTGGSGLGLYIARDLIARQGGVLTLENHAEGGLRATIALKRA</sequence>
<dbReference type="EC" id="2.7.13.3" evidence="3"/>
<feature type="region of interest" description="Disordered" evidence="15">
    <location>
        <begin position="61"/>
        <end position="117"/>
    </location>
</feature>
<dbReference type="PANTHER" id="PTHR44936:SF5">
    <property type="entry name" value="SENSOR HISTIDINE KINASE ENVZ"/>
    <property type="match status" value="1"/>
</dbReference>
<keyword evidence="14" id="KW-0472">Membrane</keyword>
<evidence type="ECO:0000313" key="18">
    <source>
        <dbReference type="EMBL" id="MCK9685533.1"/>
    </source>
</evidence>
<feature type="domain" description="HAMP" evidence="17">
    <location>
        <begin position="146"/>
        <end position="203"/>
    </location>
</feature>
<proteinExistence type="predicted"/>
<evidence type="ECO:0000256" key="9">
    <source>
        <dbReference type="ARBA" id="ARBA00022741"/>
    </source>
</evidence>
<evidence type="ECO:0000313" key="19">
    <source>
        <dbReference type="Proteomes" id="UP001139353"/>
    </source>
</evidence>
<keyword evidence="6" id="KW-0597">Phosphoprotein</keyword>
<dbReference type="SMART" id="SM00387">
    <property type="entry name" value="HATPase_c"/>
    <property type="match status" value="1"/>
</dbReference>
<accession>A0A9X2BYE2</accession>
<dbReference type="Pfam" id="PF02518">
    <property type="entry name" value="HATPase_c"/>
    <property type="match status" value="1"/>
</dbReference>
<name>A0A9X2BYE2_9BURK</name>
<reference evidence="18" key="1">
    <citation type="submission" date="2021-11" db="EMBL/GenBank/DDBJ databases">
        <title>BS-T2-15 a new species belonging to the Comamonadaceae family isolated from the soil of a French oak forest.</title>
        <authorList>
            <person name="Mieszkin S."/>
            <person name="Alain K."/>
        </authorList>
    </citation>
    <scope>NUCLEOTIDE SEQUENCE</scope>
    <source>
        <strain evidence="18">BS-T2-15</strain>
    </source>
</reference>
<dbReference type="InterPro" id="IPR003661">
    <property type="entry name" value="HisK_dim/P_dom"/>
</dbReference>
<dbReference type="Pfam" id="PF00512">
    <property type="entry name" value="HisKA"/>
    <property type="match status" value="1"/>
</dbReference>
<dbReference type="InterPro" id="IPR036097">
    <property type="entry name" value="HisK_dim/P_sf"/>
</dbReference>
<dbReference type="Gene3D" id="3.30.565.10">
    <property type="entry name" value="Histidine kinase-like ATPase, C-terminal domain"/>
    <property type="match status" value="1"/>
</dbReference>
<keyword evidence="4" id="KW-1003">Cell membrane</keyword>
<evidence type="ECO:0000256" key="1">
    <source>
        <dbReference type="ARBA" id="ARBA00000085"/>
    </source>
</evidence>
<keyword evidence="10" id="KW-0418">Kinase</keyword>
<keyword evidence="12" id="KW-1133">Transmembrane helix</keyword>
<keyword evidence="8" id="KW-0812">Transmembrane</keyword>
<gene>
    <name evidence="18" type="ORF">LPC04_07405</name>
</gene>
<evidence type="ECO:0000256" key="4">
    <source>
        <dbReference type="ARBA" id="ARBA00022475"/>
    </source>
</evidence>
<evidence type="ECO:0000256" key="5">
    <source>
        <dbReference type="ARBA" id="ARBA00022519"/>
    </source>
</evidence>
<dbReference type="SMART" id="SM00388">
    <property type="entry name" value="HisKA"/>
    <property type="match status" value="1"/>
</dbReference>
<evidence type="ECO:0000256" key="7">
    <source>
        <dbReference type="ARBA" id="ARBA00022679"/>
    </source>
</evidence>
<dbReference type="InterPro" id="IPR004358">
    <property type="entry name" value="Sig_transdc_His_kin-like_C"/>
</dbReference>
<dbReference type="RefSeq" id="WP_275681532.1">
    <property type="nucleotide sequence ID" value="NZ_JAJLJH010000001.1"/>
</dbReference>
<keyword evidence="5" id="KW-0997">Cell inner membrane</keyword>
<keyword evidence="11" id="KW-0067">ATP-binding</keyword>
<dbReference type="InterPro" id="IPR050980">
    <property type="entry name" value="2C_sensor_his_kinase"/>
</dbReference>
<dbReference type="Proteomes" id="UP001139353">
    <property type="component" value="Unassembled WGS sequence"/>
</dbReference>
<evidence type="ECO:0000256" key="8">
    <source>
        <dbReference type="ARBA" id="ARBA00022692"/>
    </source>
</evidence>
<dbReference type="GO" id="GO:0005886">
    <property type="term" value="C:plasma membrane"/>
    <property type="evidence" value="ECO:0007669"/>
    <property type="project" value="UniProtKB-SubCell"/>
</dbReference>
<dbReference type="GO" id="GO:0000155">
    <property type="term" value="F:phosphorelay sensor kinase activity"/>
    <property type="evidence" value="ECO:0007669"/>
    <property type="project" value="InterPro"/>
</dbReference>
<evidence type="ECO:0000259" key="17">
    <source>
        <dbReference type="PROSITE" id="PS50885"/>
    </source>
</evidence>
<keyword evidence="7" id="KW-0808">Transferase</keyword>
<comment type="caution">
    <text evidence="18">The sequence shown here is derived from an EMBL/GenBank/DDBJ whole genome shotgun (WGS) entry which is preliminary data.</text>
</comment>
<evidence type="ECO:0000256" key="14">
    <source>
        <dbReference type="ARBA" id="ARBA00023136"/>
    </source>
</evidence>
<protein>
    <recommendedName>
        <fullName evidence="3">histidine kinase</fullName>
        <ecNumber evidence="3">2.7.13.3</ecNumber>
    </recommendedName>
</protein>
<evidence type="ECO:0000256" key="15">
    <source>
        <dbReference type="SAM" id="MobiDB-lite"/>
    </source>
</evidence>
<keyword evidence="9" id="KW-0547">Nucleotide-binding</keyword>
<dbReference type="GO" id="GO:0005524">
    <property type="term" value="F:ATP binding"/>
    <property type="evidence" value="ECO:0007669"/>
    <property type="project" value="UniProtKB-KW"/>
</dbReference>
<dbReference type="CDD" id="cd00075">
    <property type="entry name" value="HATPase"/>
    <property type="match status" value="1"/>
</dbReference>
<dbReference type="SUPFAM" id="SSF55874">
    <property type="entry name" value="ATPase domain of HSP90 chaperone/DNA topoisomerase II/histidine kinase"/>
    <property type="match status" value="1"/>
</dbReference>
<comment type="catalytic activity">
    <reaction evidence="1">
        <text>ATP + protein L-histidine = ADP + protein N-phospho-L-histidine.</text>
        <dbReference type="EC" id="2.7.13.3"/>
    </reaction>
</comment>
<evidence type="ECO:0000256" key="13">
    <source>
        <dbReference type="ARBA" id="ARBA00023012"/>
    </source>
</evidence>
<dbReference type="InterPro" id="IPR036890">
    <property type="entry name" value="HATPase_C_sf"/>
</dbReference>
<comment type="subcellular location">
    <subcellularLocation>
        <location evidence="2">Cell inner membrane</location>
        <topology evidence="2">Multi-pass membrane protein</topology>
    </subcellularLocation>
</comment>
<dbReference type="PROSITE" id="PS50109">
    <property type="entry name" value="HIS_KIN"/>
    <property type="match status" value="1"/>
</dbReference>
<dbReference type="Gene3D" id="1.10.287.130">
    <property type="match status" value="1"/>
</dbReference>
<keyword evidence="19" id="KW-1185">Reference proteome</keyword>
<dbReference type="SMART" id="SM00304">
    <property type="entry name" value="HAMP"/>
    <property type="match status" value="1"/>
</dbReference>
<evidence type="ECO:0000256" key="11">
    <source>
        <dbReference type="ARBA" id="ARBA00022840"/>
    </source>
</evidence>
<dbReference type="SUPFAM" id="SSF47384">
    <property type="entry name" value="Homodimeric domain of signal transducing histidine kinase"/>
    <property type="match status" value="1"/>
</dbReference>
<dbReference type="PANTHER" id="PTHR44936">
    <property type="entry name" value="SENSOR PROTEIN CREC"/>
    <property type="match status" value="1"/>
</dbReference>
<dbReference type="PROSITE" id="PS50885">
    <property type="entry name" value="HAMP"/>
    <property type="match status" value="1"/>
</dbReference>
<dbReference type="InterPro" id="IPR003660">
    <property type="entry name" value="HAMP_dom"/>
</dbReference>
<feature type="domain" description="Histidine kinase" evidence="16">
    <location>
        <begin position="211"/>
        <end position="409"/>
    </location>
</feature>
<evidence type="ECO:0000256" key="2">
    <source>
        <dbReference type="ARBA" id="ARBA00004429"/>
    </source>
</evidence>
<dbReference type="CDD" id="cd00082">
    <property type="entry name" value="HisKA"/>
    <property type="match status" value="1"/>
</dbReference>
<feature type="compositionally biased region" description="Gly residues" evidence="15">
    <location>
        <begin position="85"/>
        <end position="94"/>
    </location>
</feature>
<evidence type="ECO:0000259" key="16">
    <source>
        <dbReference type="PROSITE" id="PS50109"/>
    </source>
</evidence>
<evidence type="ECO:0000256" key="12">
    <source>
        <dbReference type="ARBA" id="ARBA00022989"/>
    </source>
</evidence>
<evidence type="ECO:0000256" key="10">
    <source>
        <dbReference type="ARBA" id="ARBA00022777"/>
    </source>
</evidence>